<dbReference type="Pfam" id="PF00478">
    <property type="entry name" value="IMPDH"/>
    <property type="match status" value="1"/>
</dbReference>
<dbReference type="SUPFAM" id="SSF51412">
    <property type="entry name" value="Inosine monophosphate dehydrogenase (IMPDH)"/>
    <property type="match status" value="1"/>
</dbReference>
<name>A0ABS3I981_9MICO</name>
<keyword evidence="3" id="KW-0520">NAD</keyword>
<evidence type="ECO:0000256" key="1">
    <source>
        <dbReference type="ARBA" id="ARBA00005502"/>
    </source>
</evidence>
<dbReference type="Gene3D" id="3.20.20.70">
    <property type="entry name" value="Aldolase class I"/>
    <property type="match status" value="1"/>
</dbReference>
<accession>A0ABS3I981</accession>
<comment type="caution">
    <text evidence="5">The sequence shown here is derived from an EMBL/GenBank/DDBJ whole genome shotgun (WGS) entry which is preliminary data.</text>
</comment>
<dbReference type="InterPro" id="IPR005992">
    <property type="entry name" value="IMP_DH-rel2"/>
</dbReference>
<sequence>MSNEIEIGRGKRGRRAFSFDDVAVVPSRRTRDPEDVSVGWQIDAYHFDLPIVAAPMDSVMSPDSAVALGERGGLGVLDLEGLWTRYEEPEALLAEIATLPAERATARMQEIYAEPIKPDLITERLREIRRAGVTVAGALSPQRTQEYSKTVVDAGVDLFVIRGTTVSAEHVSGNAEPLNLKRFIYELDVPVVVGGASTYTAALHLMRTGAAGVLVGFGGGAAHTTRVSLGIHAPMATAVADVAAARRDYLDESGGRYVHVIADGGVGHSGDIVKAVACGADAVMLGAALARSSDAPGRGWHWGPEAHHAQLPRGERVEVGTVGTLEEILFGPGRQADGTLNLVGALRRAMATTGYSDLKEFQRVEVVVSPYQPR</sequence>
<proteinExistence type="inferred from homology"/>
<evidence type="ECO:0000313" key="6">
    <source>
        <dbReference type="Proteomes" id="UP000664617"/>
    </source>
</evidence>
<dbReference type="PANTHER" id="PTHR11911:SF85">
    <property type="entry name" value="INOSINE-5'-MONOPHOSPHATE DEHYDROGENASE"/>
    <property type="match status" value="1"/>
</dbReference>
<organism evidence="5 6">
    <name type="scientific">Myceligenerans salitolerans</name>
    <dbReference type="NCBI Taxonomy" id="1230528"/>
    <lineage>
        <taxon>Bacteria</taxon>
        <taxon>Bacillati</taxon>
        <taxon>Actinomycetota</taxon>
        <taxon>Actinomycetes</taxon>
        <taxon>Micrococcales</taxon>
        <taxon>Promicromonosporaceae</taxon>
        <taxon>Myceligenerans</taxon>
    </lineage>
</organism>
<dbReference type="EMBL" id="JAFMPK010000027">
    <property type="protein sequence ID" value="MBO0608627.1"/>
    <property type="molecule type" value="Genomic_DNA"/>
</dbReference>
<dbReference type="PANTHER" id="PTHR11911">
    <property type="entry name" value="INOSINE-5-MONOPHOSPHATE DEHYDROGENASE RELATED"/>
    <property type="match status" value="1"/>
</dbReference>
<evidence type="ECO:0000256" key="2">
    <source>
        <dbReference type="ARBA" id="ARBA00023002"/>
    </source>
</evidence>
<evidence type="ECO:0000256" key="3">
    <source>
        <dbReference type="ARBA" id="ARBA00023027"/>
    </source>
</evidence>
<keyword evidence="2" id="KW-0560">Oxidoreductase</keyword>
<evidence type="ECO:0000259" key="4">
    <source>
        <dbReference type="Pfam" id="PF00478"/>
    </source>
</evidence>
<dbReference type="InterPro" id="IPR005990">
    <property type="entry name" value="IMP_DH"/>
</dbReference>
<comment type="similarity">
    <text evidence="1">Belongs to the IMPDH/GMPR family.</text>
</comment>
<evidence type="ECO:0000313" key="5">
    <source>
        <dbReference type="EMBL" id="MBO0608627.1"/>
    </source>
</evidence>
<keyword evidence="6" id="KW-1185">Reference proteome</keyword>
<dbReference type="CDD" id="cd00381">
    <property type="entry name" value="IMPDH"/>
    <property type="match status" value="1"/>
</dbReference>
<feature type="domain" description="IMP dehydrogenase/GMP reductase" evidence="4">
    <location>
        <begin position="16"/>
        <end position="298"/>
    </location>
</feature>
<dbReference type="RefSeq" id="WP_207274595.1">
    <property type="nucleotide sequence ID" value="NZ_JAFMPK010000027.1"/>
</dbReference>
<dbReference type="InterPro" id="IPR001093">
    <property type="entry name" value="IMP_DH_GMPRt"/>
</dbReference>
<dbReference type="InterPro" id="IPR013785">
    <property type="entry name" value="Aldolase_TIM"/>
</dbReference>
<protein>
    <submittedName>
        <fullName evidence="5">GuaB3 family IMP dehydrogenase-related protein</fullName>
    </submittedName>
</protein>
<dbReference type="Proteomes" id="UP000664617">
    <property type="component" value="Unassembled WGS sequence"/>
</dbReference>
<dbReference type="NCBIfam" id="TIGR01304">
    <property type="entry name" value="IMP_DH_rel_2"/>
    <property type="match status" value="1"/>
</dbReference>
<reference evidence="6" key="1">
    <citation type="submission" date="2023-07" db="EMBL/GenBank/DDBJ databases">
        <title>Myceligenerans salitolerans sp. nov., a halotolerant actinomycete isolated from a salt lake in Xinjiang, China.</title>
        <authorList>
            <person name="Guan T."/>
        </authorList>
    </citation>
    <scope>NUCLEOTIDE SEQUENCE [LARGE SCALE GENOMIC DNA]</scope>
    <source>
        <strain evidence="6">XHU 5031</strain>
    </source>
</reference>
<gene>
    <name evidence="5" type="ORF">J0911_06225</name>
</gene>
<dbReference type="SMART" id="SM01240">
    <property type="entry name" value="IMPDH"/>
    <property type="match status" value="1"/>
</dbReference>